<feature type="transmembrane region" description="Helical" evidence="1">
    <location>
        <begin position="47"/>
        <end position="70"/>
    </location>
</feature>
<keyword evidence="1" id="KW-0812">Transmembrane</keyword>
<keyword evidence="1" id="KW-1133">Transmembrane helix</keyword>
<dbReference type="Proteomes" id="UP000189796">
    <property type="component" value="Chromosome I"/>
</dbReference>
<organism evidence="2 3">
    <name type="scientific">Bradyrhizobium erythrophlei</name>
    <dbReference type="NCBI Taxonomy" id="1437360"/>
    <lineage>
        <taxon>Bacteria</taxon>
        <taxon>Pseudomonadati</taxon>
        <taxon>Pseudomonadota</taxon>
        <taxon>Alphaproteobacteria</taxon>
        <taxon>Hyphomicrobiales</taxon>
        <taxon>Nitrobacteraceae</taxon>
        <taxon>Bradyrhizobium</taxon>
    </lineage>
</organism>
<dbReference type="AlphaFoldDB" id="A0A1M5WBK7"/>
<gene>
    <name evidence="2" type="ORF">SAMN05443248_6470</name>
</gene>
<evidence type="ECO:0000313" key="2">
    <source>
        <dbReference type="EMBL" id="SHH84837.1"/>
    </source>
</evidence>
<proteinExistence type="predicted"/>
<protein>
    <submittedName>
        <fullName evidence="2">Uncharacterized protein</fullName>
    </submittedName>
</protein>
<name>A0A1M5WBK7_9BRAD</name>
<sequence length="162" mass="17886">MKRSNPDCNRGIGLVAYRRDWFSKRRYCSKHCRDAFMVDAPNLLKRFVVSLVAFVGLIVPVTFTTAVLAAPPARQDAPHLPGCDRNLADASVSVAAMQTRIKSLSGVDRSEICTATRLYFLEVVKARAVMALCKSGTERERDLGRFDVDVAHANEAIAARCL</sequence>
<keyword evidence="1" id="KW-0472">Membrane</keyword>
<dbReference type="EMBL" id="LT670817">
    <property type="protein sequence ID" value="SHH84837.1"/>
    <property type="molecule type" value="Genomic_DNA"/>
</dbReference>
<accession>A0A1M5WBK7</accession>
<evidence type="ECO:0000313" key="3">
    <source>
        <dbReference type="Proteomes" id="UP000189796"/>
    </source>
</evidence>
<evidence type="ECO:0000256" key="1">
    <source>
        <dbReference type="SAM" id="Phobius"/>
    </source>
</evidence>
<dbReference type="RefSeq" id="WP_079604868.1">
    <property type="nucleotide sequence ID" value="NZ_LT670817.1"/>
</dbReference>
<reference evidence="2 3" key="1">
    <citation type="submission" date="2016-11" db="EMBL/GenBank/DDBJ databases">
        <authorList>
            <person name="Jaros S."/>
            <person name="Januszkiewicz K."/>
            <person name="Wedrychowicz H."/>
        </authorList>
    </citation>
    <scope>NUCLEOTIDE SEQUENCE [LARGE SCALE GENOMIC DNA]</scope>
    <source>
        <strain evidence="2 3">GAS138</strain>
    </source>
</reference>